<accession>A0A8F8ATZ7</accession>
<sequence>MYFIADSLLVLLVKVGKNSTNWPDGLDAGDYIVCPLLMGNSYLTVTKTVSLVMSAATDEKVWLHVRFKSSSVTVNKVVSLVG</sequence>
<dbReference type="RefSeq" id="WP_079772981.1">
    <property type="nucleotide sequence ID" value="NZ_CP035676.1"/>
</dbReference>
<protein>
    <submittedName>
        <fullName evidence="1">Uncharacterized protein</fullName>
    </submittedName>
</protein>
<evidence type="ECO:0000313" key="1">
    <source>
        <dbReference type="EMBL" id="QXY83133.1"/>
    </source>
</evidence>
<proteinExistence type="predicted"/>
<dbReference type="AlphaFoldDB" id="A0A8F8ATZ7"/>
<gene>
    <name evidence="1" type="ORF">EWI73_03700</name>
</gene>
<name>A0A8F8ATZ7_SALBN</name>
<dbReference type="EMBL" id="CP035676">
    <property type="protein sequence ID" value="QXY83133.1"/>
    <property type="molecule type" value="Genomic_DNA"/>
</dbReference>
<reference evidence="1" key="1">
    <citation type="submission" date="2019-02" db="EMBL/GenBank/DDBJ databases">
        <title>Average Nucleotide Identity (ANI) for Rapid Identification of Enteric Bacteria using Whole Genome Sequence (WGS).</title>
        <authorList>
            <person name="Dinsmore B."/>
            <person name="Lane C."/>
            <person name="Rowe L."/>
        </authorList>
    </citation>
    <scope>NUCLEOTIDE SEQUENCE</scope>
    <source>
        <strain evidence="1">04-0440</strain>
    </source>
</reference>
<organism evidence="1">
    <name type="scientific">Salmonella bongori</name>
    <dbReference type="NCBI Taxonomy" id="54736"/>
    <lineage>
        <taxon>Bacteria</taxon>
        <taxon>Pseudomonadati</taxon>
        <taxon>Pseudomonadota</taxon>
        <taxon>Gammaproteobacteria</taxon>
        <taxon>Enterobacterales</taxon>
        <taxon>Enterobacteriaceae</taxon>
        <taxon>Salmonella</taxon>
    </lineage>
</organism>